<gene>
    <name evidence="1" type="ORF">vBKpnSCarvaje_0002</name>
</gene>
<name>A0AAE8Z4E0_9CAUD</name>
<accession>A0AAE8Z4E0</accession>
<reference evidence="1" key="2">
    <citation type="journal article" date="2022" name="Curr. Genet.">
        <title>Suggestion for a new bacteriophage genus for the Klebsiella pneumoniae phage vB_KpnS-Carvaje.</title>
        <authorList>
            <person name="Sousa J.C."/>
            <person name="Sillankorva S."/>
            <person name="Faustino A."/>
            <person name="Carvalho C.M."/>
        </authorList>
    </citation>
    <scope>NUCLEOTIDE SEQUENCE</scope>
</reference>
<dbReference type="EMBL" id="OL604152">
    <property type="protein sequence ID" value="UJQ43966.1"/>
    <property type="molecule type" value="Genomic_DNA"/>
</dbReference>
<keyword evidence="2" id="KW-1185">Reference proteome</keyword>
<protein>
    <submittedName>
        <fullName evidence="1">Uncharacterized protein</fullName>
    </submittedName>
</protein>
<reference evidence="1" key="1">
    <citation type="submission" date="2021-11" db="EMBL/GenBank/DDBJ databases">
        <authorList>
            <person name="Sousa J."/>
            <person name="Sillankorva S."/>
            <person name="Faustino A."/>
            <person name="Carvalho C."/>
        </authorList>
    </citation>
    <scope>NUCLEOTIDE SEQUENCE</scope>
</reference>
<dbReference type="Proteomes" id="UP000829649">
    <property type="component" value="Segment"/>
</dbReference>
<evidence type="ECO:0000313" key="2">
    <source>
        <dbReference type="Proteomes" id="UP000829649"/>
    </source>
</evidence>
<evidence type="ECO:0000313" key="1">
    <source>
        <dbReference type="EMBL" id="UJQ43966.1"/>
    </source>
</evidence>
<sequence>MKRVSRSLYINGEDFWIFWHWRIKKWSVHVIKGPLMSDFIFIAKVDRYSQVMKYIRNYLQQNAP</sequence>
<organism evidence="1 2">
    <name type="scientific">Klebsiella phage vB_KpnS-Carvaje</name>
    <dbReference type="NCBI Taxonomy" id="2900314"/>
    <lineage>
        <taxon>Viruses</taxon>
        <taxon>Duplodnaviria</taxon>
        <taxon>Heunggongvirae</taxon>
        <taxon>Uroviricota</taxon>
        <taxon>Caudoviricetes</taxon>
        <taxon>Carvajevirus</taxon>
        <taxon>Carvajevirus carvaje</taxon>
    </lineage>
</organism>
<proteinExistence type="predicted"/>